<feature type="domain" description="SHSP" evidence="5">
    <location>
        <begin position="116"/>
        <end position="225"/>
    </location>
</feature>
<dbReference type="STRING" id="981085.W9RCI5"/>
<dbReference type="PANTHER" id="PTHR46733:SF2">
    <property type="entry name" value="25.3 KDA HEAT SHOCK PROTEIN, CHLOROPLASTIC-LIKE"/>
    <property type="match status" value="1"/>
</dbReference>
<dbReference type="KEGG" id="mnt:21410224"/>
<evidence type="ECO:0000256" key="1">
    <source>
        <dbReference type="ARBA" id="ARBA00023016"/>
    </source>
</evidence>
<dbReference type="CDD" id="cd06464">
    <property type="entry name" value="ACD_sHsps-like"/>
    <property type="match status" value="1"/>
</dbReference>
<dbReference type="SUPFAM" id="SSF49764">
    <property type="entry name" value="HSP20-like chaperones"/>
    <property type="match status" value="1"/>
</dbReference>
<keyword evidence="1" id="KW-0346">Stress response</keyword>
<feature type="region of interest" description="Disordered" evidence="4">
    <location>
        <begin position="62"/>
        <end position="81"/>
    </location>
</feature>
<evidence type="ECO:0000256" key="4">
    <source>
        <dbReference type="SAM" id="MobiDB-lite"/>
    </source>
</evidence>
<evidence type="ECO:0000256" key="2">
    <source>
        <dbReference type="PROSITE-ProRule" id="PRU00285"/>
    </source>
</evidence>
<protein>
    <recommendedName>
        <fullName evidence="5">SHSP domain-containing protein</fullName>
    </recommendedName>
</protein>
<dbReference type="Pfam" id="PF00011">
    <property type="entry name" value="HSP20"/>
    <property type="match status" value="1"/>
</dbReference>
<name>W9RCI5_9ROSA</name>
<proteinExistence type="inferred from homology"/>
<dbReference type="InterPro" id="IPR008978">
    <property type="entry name" value="HSP20-like_chaperone"/>
</dbReference>
<dbReference type="PROSITE" id="PS01031">
    <property type="entry name" value="SHSP"/>
    <property type="match status" value="1"/>
</dbReference>
<evidence type="ECO:0000256" key="3">
    <source>
        <dbReference type="RuleBase" id="RU003616"/>
    </source>
</evidence>
<keyword evidence="7" id="KW-1185">Reference proteome</keyword>
<dbReference type="PANTHER" id="PTHR46733">
    <property type="entry name" value="26.5 KDA HEAT SHOCK PROTEIN, MITOCHONDRIAL"/>
    <property type="match status" value="1"/>
</dbReference>
<gene>
    <name evidence="6" type="ORF">L484_027612</name>
</gene>
<accession>W9RCI5</accession>
<dbReference type="eggNOG" id="KOG0710">
    <property type="taxonomic scope" value="Eukaryota"/>
</dbReference>
<evidence type="ECO:0000313" key="6">
    <source>
        <dbReference type="EMBL" id="EXB82438.1"/>
    </source>
</evidence>
<dbReference type="OrthoDB" id="1431247at2759"/>
<dbReference type="InterPro" id="IPR002068">
    <property type="entry name" value="A-crystallin/Hsp20_dom"/>
</dbReference>
<reference evidence="7" key="1">
    <citation type="submission" date="2013-01" db="EMBL/GenBank/DDBJ databases">
        <title>Draft Genome Sequence of a Mulberry Tree, Morus notabilis C.K. Schneid.</title>
        <authorList>
            <person name="He N."/>
            <person name="Zhao S."/>
        </authorList>
    </citation>
    <scope>NUCLEOTIDE SEQUENCE</scope>
</reference>
<dbReference type="InterPro" id="IPR044587">
    <property type="entry name" value="HSP21-like"/>
</dbReference>
<dbReference type="GO" id="GO:0009408">
    <property type="term" value="P:response to heat"/>
    <property type="evidence" value="ECO:0007669"/>
    <property type="project" value="InterPro"/>
</dbReference>
<evidence type="ECO:0000259" key="5">
    <source>
        <dbReference type="PROSITE" id="PS01031"/>
    </source>
</evidence>
<dbReference type="Proteomes" id="UP000030645">
    <property type="component" value="Unassembled WGS sequence"/>
</dbReference>
<sequence>MSQALSNLGIFLPLSSQKKASKSLKLQSFFKPIENGSLSHKKHKVMAMAGETRDNLDHLQRVTKQPPPKKRTAPTPPIGLWDRFPTARTVQQMMETMESIMDDPFDYSGEWPSPAGTFVRGRTPWEIKEGEKEYNMRFDMPGITKEDVRVWVEEKMLVVKAEKEEQGGEGDKEWSAKSYGKYSCRIALPENVQLEKIKAEVKDGVLYITIPKASTTSKILDINVE</sequence>
<dbReference type="Gene3D" id="2.60.40.790">
    <property type="match status" value="1"/>
</dbReference>
<comment type="similarity">
    <text evidence="2 3">Belongs to the small heat shock protein (HSP20) family.</text>
</comment>
<dbReference type="AlphaFoldDB" id="W9RCI5"/>
<dbReference type="EMBL" id="KE344869">
    <property type="protein sequence ID" value="EXB82438.1"/>
    <property type="molecule type" value="Genomic_DNA"/>
</dbReference>
<evidence type="ECO:0000313" key="7">
    <source>
        <dbReference type="Proteomes" id="UP000030645"/>
    </source>
</evidence>
<organism evidence="6 7">
    <name type="scientific">Morus notabilis</name>
    <dbReference type="NCBI Taxonomy" id="981085"/>
    <lineage>
        <taxon>Eukaryota</taxon>
        <taxon>Viridiplantae</taxon>
        <taxon>Streptophyta</taxon>
        <taxon>Embryophyta</taxon>
        <taxon>Tracheophyta</taxon>
        <taxon>Spermatophyta</taxon>
        <taxon>Magnoliopsida</taxon>
        <taxon>eudicotyledons</taxon>
        <taxon>Gunneridae</taxon>
        <taxon>Pentapetalae</taxon>
        <taxon>rosids</taxon>
        <taxon>fabids</taxon>
        <taxon>Rosales</taxon>
        <taxon>Moraceae</taxon>
        <taxon>Moreae</taxon>
        <taxon>Morus</taxon>
    </lineage>
</organism>